<evidence type="ECO:0000313" key="3">
    <source>
        <dbReference type="EMBL" id="VDD88357.1"/>
    </source>
</evidence>
<feature type="domain" description="J" evidence="2">
    <location>
        <begin position="9"/>
        <end position="74"/>
    </location>
</feature>
<evidence type="ECO:0000313" key="5">
    <source>
        <dbReference type="WBParaSite" id="EVEC_0000379201-mRNA-1"/>
    </source>
</evidence>
<accession>A0A158QA09</accession>
<evidence type="ECO:0000259" key="2">
    <source>
        <dbReference type="PROSITE" id="PS50076"/>
    </source>
</evidence>
<evidence type="ECO:0000313" key="4">
    <source>
        <dbReference type="Proteomes" id="UP000274131"/>
    </source>
</evidence>
<proteinExistence type="predicted"/>
<reference evidence="5" key="1">
    <citation type="submission" date="2016-04" db="UniProtKB">
        <authorList>
            <consortium name="WormBaseParasite"/>
        </authorList>
    </citation>
    <scope>IDENTIFICATION</scope>
</reference>
<reference evidence="3 4" key="2">
    <citation type="submission" date="2018-10" db="EMBL/GenBank/DDBJ databases">
        <authorList>
            <consortium name="Pathogen Informatics"/>
        </authorList>
    </citation>
    <scope>NUCLEOTIDE SEQUENCE [LARGE SCALE GENOMIC DNA]</scope>
</reference>
<dbReference type="PRINTS" id="PR00625">
    <property type="entry name" value="JDOMAIN"/>
</dbReference>
<dbReference type="PROSITE" id="PS50076">
    <property type="entry name" value="DNAJ_2"/>
    <property type="match status" value="1"/>
</dbReference>
<dbReference type="OrthoDB" id="10250354at2759"/>
<dbReference type="PANTHER" id="PTHR44272">
    <property type="entry name" value="DNAJ DOMAIN (PROKARYOTIC HEAT SHOCK PROTEIN)"/>
    <property type="match status" value="1"/>
</dbReference>
<dbReference type="InterPro" id="IPR018253">
    <property type="entry name" value="DnaJ_domain_CS"/>
</dbReference>
<dbReference type="Gene3D" id="1.10.287.110">
    <property type="entry name" value="DnaJ domain"/>
    <property type="match status" value="1"/>
</dbReference>
<dbReference type="EMBL" id="UXUI01007609">
    <property type="protein sequence ID" value="VDD88357.1"/>
    <property type="molecule type" value="Genomic_DNA"/>
</dbReference>
<dbReference type="Pfam" id="PF00226">
    <property type="entry name" value="DnaJ"/>
    <property type="match status" value="1"/>
</dbReference>
<dbReference type="WBParaSite" id="EVEC_0000379201-mRNA-1">
    <property type="protein sequence ID" value="EVEC_0000379201-mRNA-1"/>
    <property type="gene ID" value="EVEC_0000379201"/>
</dbReference>
<protein>
    <submittedName>
        <fullName evidence="5">J domain-containing protein</fullName>
    </submittedName>
</protein>
<evidence type="ECO:0000256" key="1">
    <source>
        <dbReference type="SAM" id="Coils"/>
    </source>
</evidence>
<sequence length="393" mass="45208">MSGKTEEEDYYEILGVAKNASEQEIKNSYRKLALQYHPDRNPGDTLAAEKFKKISIAYAVLSDPNKRRQYDLSGPSGMISDFEGIDMSEVSGFGRMFCALFAKLGVPIPTQITPKVLAQAKALVDGTPTEAKFSVIEEGVIYNGNIGKQEAAFYKLSMQKKFQTYGIMIICKSIQMSKFKLVLFDKEGAVRYIQVKIYMCRHGQKIFLPVVLRESDKRQGCTVAEIYFVPFNRTTISEFIPLKFYMEDKETPLPFHLLDSLETVGAHTLEERDHFLCVYGDNWLNKVRFQLKVVPLNGSSNSQQCVNELETIESELVKKKSEMSKFQVEYLEAEKKHKEVVERLKRETEEINKLLKKREETYETLEKESMMPYIQNKNSPTHSGGRFFTNWFS</sequence>
<dbReference type="CDD" id="cd06257">
    <property type="entry name" value="DnaJ"/>
    <property type="match status" value="1"/>
</dbReference>
<dbReference type="AlphaFoldDB" id="A0A158QA09"/>
<keyword evidence="4" id="KW-1185">Reference proteome</keyword>
<dbReference type="PROSITE" id="PS00636">
    <property type="entry name" value="DNAJ_1"/>
    <property type="match status" value="1"/>
</dbReference>
<dbReference type="InterPro" id="IPR001623">
    <property type="entry name" value="DnaJ_domain"/>
</dbReference>
<name>A0A158QA09_ENTVE</name>
<gene>
    <name evidence="3" type="ORF">EVEC_LOCUS3500</name>
</gene>
<keyword evidence="1" id="KW-0175">Coiled coil</keyword>
<dbReference type="STRING" id="51028.A0A158QA09"/>
<dbReference type="InterPro" id="IPR052812">
    <property type="entry name" value="Plant_DnaJ_domain"/>
</dbReference>
<organism evidence="5">
    <name type="scientific">Enterobius vermicularis</name>
    <name type="common">Human pinworm</name>
    <dbReference type="NCBI Taxonomy" id="51028"/>
    <lineage>
        <taxon>Eukaryota</taxon>
        <taxon>Metazoa</taxon>
        <taxon>Ecdysozoa</taxon>
        <taxon>Nematoda</taxon>
        <taxon>Chromadorea</taxon>
        <taxon>Rhabditida</taxon>
        <taxon>Spirurina</taxon>
        <taxon>Oxyuridomorpha</taxon>
        <taxon>Oxyuroidea</taxon>
        <taxon>Oxyuridae</taxon>
        <taxon>Enterobius</taxon>
    </lineage>
</organism>
<dbReference type="SMART" id="SM00271">
    <property type="entry name" value="DnaJ"/>
    <property type="match status" value="1"/>
</dbReference>
<dbReference type="InterPro" id="IPR036869">
    <property type="entry name" value="J_dom_sf"/>
</dbReference>
<feature type="coiled-coil region" evidence="1">
    <location>
        <begin position="309"/>
        <end position="368"/>
    </location>
</feature>
<dbReference type="SUPFAM" id="SSF46565">
    <property type="entry name" value="Chaperone J-domain"/>
    <property type="match status" value="1"/>
</dbReference>
<dbReference type="PANTHER" id="PTHR44272:SF3">
    <property type="entry name" value="J DOMAIN-CONTAINING PROTEIN"/>
    <property type="match status" value="1"/>
</dbReference>
<dbReference type="Proteomes" id="UP000274131">
    <property type="component" value="Unassembled WGS sequence"/>
</dbReference>